<dbReference type="Gene3D" id="3.40.1380.10">
    <property type="match status" value="1"/>
</dbReference>
<evidence type="ECO:0000256" key="2">
    <source>
        <dbReference type="ARBA" id="ARBA00007681"/>
    </source>
</evidence>
<evidence type="ECO:0000256" key="5">
    <source>
        <dbReference type="ARBA" id="ARBA00023065"/>
    </source>
</evidence>
<evidence type="ECO:0000256" key="7">
    <source>
        <dbReference type="ARBA" id="ARBA00023196"/>
    </source>
</evidence>
<comment type="subcellular location">
    <subcellularLocation>
        <location evidence="1">Membrane</location>
        <topology evidence="1">Peripheral membrane protein</topology>
    </subcellularLocation>
</comment>
<dbReference type="SUPFAM" id="SSF52943">
    <property type="entry name" value="ATP synthase (F1-ATPase), gamma subunit"/>
    <property type="match status" value="1"/>
</dbReference>
<evidence type="ECO:0000256" key="8">
    <source>
        <dbReference type="ARBA" id="ARBA00023310"/>
    </source>
</evidence>
<keyword evidence="5" id="KW-0406">Ion transport</keyword>
<reference evidence="9 10" key="3">
    <citation type="journal article" date="2011" name="J. Bacteriol.">
        <title>Genome sequences of Mycoplasma alligatoris A21JP2T and Mycoplasma crocodyli MP145T.</title>
        <authorList>
            <person name="Brown D.R."/>
            <person name="Farmerie W.G."/>
            <person name="May M."/>
            <person name="Benders G.A."/>
            <person name="Durkin A.S."/>
            <person name="Hlavinka K."/>
            <person name="Hostetler J."/>
            <person name="Jackson J."/>
            <person name="Johnson J."/>
            <person name="Miller R.H."/>
            <person name="Paralanov V."/>
            <person name="Radune D."/>
            <person name="Szczypinski B."/>
            <person name="Glass J.I."/>
        </authorList>
    </citation>
    <scope>NUCLEOTIDE SEQUENCE [LARGE SCALE GENOMIC DNA]</scope>
    <source>
        <strain evidence="10">ATCC 51981 / MP145</strain>
    </source>
</reference>
<keyword evidence="8" id="KW-0066">ATP synthesis</keyword>
<name>D5E4T7_MYCCM</name>
<dbReference type="GO" id="GO:0046933">
    <property type="term" value="F:proton-transporting ATP synthase activity, rotational mechanism"/>
    <property type="evidence" value="ECO:0007669"/>
    <property type="project" value="InterPro"/>
</dbReference>
<evidence type="ECO:0000313" key="9">
    <source>
        <dbReference type="EMBL" id="ADE19560.1"/>
    </source>
</evidence>
<dbReference type="AlphaFoldDB" id="D5E4T7"/>
<reference key="2">
    <citation type="submission" date="2010-03" db="EMBL/GenBank/DDBJ databases">
        <authorList>
            <person name="Ma Z."/>
            <person name="Wang X."/>
            <person name="Liu H."/>
        </authorList>
    </citation>
    <scope>NUCLEOTIDE SEQUENCE</scope>
    <source>
        <strain>MP145</strain>
    </source>
</reference>
<dbReference type="HOGENOM" id="CLU_079868_0_0_14"/>
<reference evidence="10" key="1">
    <citation type="submission" date="2010-03" db="EMBL/GenBank/DDBJ databases">
        <title>The complete genome of Mycoplasma crocodyli MP145.</title>
        <authorList>
            <person name="Glass J.I."/>
            <person name="Durkin A.S."/>
            <person name="Hostetler J."/>
            <person name="Jackson J."/>
            <person name="Johnson J."/>
            <person name="May M.A."/>
            <person name="Paralanov V."/>
            <person name="Radune D."/>
            <person name="Szczypinski B."/>
            <person name="Brown D.R."/>
        </authorList>
    </citation>
    <scope>NUCLEOTIDE SEQUENCE [LARGE SCALE GENOMIC DNA]</scope>
    <source>
        <strain evidence="10">ATCC 51981 / MP145</strain>
    </source>
</reference>
<dbReference type="KEGG" id="mcd:MCRO_0105"/>
<evidence type="ECO:0000256" key="6">
    <source>
        <dbReference type="ARBA" id="ARBA00023136"/>
    </source>
</evidence>
<keyword evidence="6" id="KW-0472">Membrane</keyword>
<evidence type="ECO:0008006" key="11">
    <source>
        <dbReference type="Google" id="ProtNLM"/>
    </source>
</evidence>
<dbReference type="RefSeq" id="WP_013054337.1">
    <property type="nucleotide sequence ID" value="NC_014014.1"/>
</dbReference>
<comment type="similarity">
    <text evidence="2">Belongs to the ATPase gamma chain family.</text>
</comment>
<organism evidence="9 10">
    <name type="scientific">Mycoplasma crocodyli (strain ATCC 51981 / MP145)</name>
    <dbReference type="NCBI Taxonomy" id="512564"/>
    <lineage>
        <taxon>Bacteria</taxon>
        <taxon>Bacillati</taxon>
        <taxon>Mycoplasmatota</taxon>
        <taxon>Mollicutes</taxon>
        <taxon>Mycoplasmataceae</taxon>
        <taxon>Mycoplasma</taxon>
    </lineage>
</organism>
<evidence type="ECO:0000256" key="4">
    <source>
        <dbReference type="ARBA" id="ARBA00022781"/>
    </source>
</evidence>
<dbReference type="STRING" id="512564.MCRO_0105"/>
<proteinExistence type="inferred from homology"/>
<dbReference type="OrthoDB" id="400602at2"/>
<protein>
    <recommendedName>
        <fullName evidence="11">ATP synthase gamma chain</fullName>
    </recommendedName>
</protein>
<accession>D5E4T7</accession>
<keyword evidence="3" id="KW-0813">Transport</keyword>
<gene>
    <name evidence="9" type="ordered locus">MCRO_0105</name>
</gene>
<dbReference type="Proteomes" id="UP000001845">
    <property type="component" value="Chromosome"/>
</dbReference>
<keyword evidence="7" id="KW-0139">CF(1)</keyword>
<evidence type="ECO:0000256" key="3">
    <source>
        <dbReference type="ARBA" id="ARBA00022448"/>
    </source>
</evidence>
<dbReference type="GO" id="GO:0045259">
    <property type="term" value="C:proton-transporting ATP synthase complex"/>
    <property type="evidence" value="ECO:0007669"/>
    <property type="project" value="UniProtKB-KW"/>
</dbReference>
<evidence type="ECO:0000313" key="10">
    <source>
        <dbReference type="Proteomes" id="UP000001845"/>
    </source>
</evidence>
<evidence type="ECO:0000256" key="1">
    <source>
        <dbReference type="ARBA" id="ARBA00004170"/>
    </source>
</evidence>
<keyword evidence="4" id="KW-0375">Hydrogen ion transport</keyword>
<dbReference type="EMBL" id="CP001991">
    <property type="protein sequence ID" value="ADE19560.1"/>
    <property type="molecule type" value="Genomic_DNA"/>
</dbReference>
<dbReference type="InterPro" id="IPR035968">
    <property type="entry name" value="ATP_synth_F1_ATPase_gsu"/>
</dbReference>
<keyword evidence="10" id="KW-1185">Reference proteome</keyword>
<dbReference type="eggNOG" id="ENOG5033TK5">
    <property type="taxonomic scope" value="Bacteria"/>
</dbReference>
<dbReference type="NCBIfam" id="NF045933">
    <property type="entry name" value="MSC_0622_gamma"/>
    <property type="match status" value="1"/>
</dbReference>
<sequence>MDLRKLVQKTVVLNNAKTVLEVEKSLSLLTIFKLSKLLNANLARSNLNKSNIEYVSRLIDYNNVFFVKKNRNIKPNIWIYLTEDEKYEVDGYSRFEKVILQNLKTDDLLITIGKRAKEFTEKNNLVTYKSFDNAQSDNIINNVVSLIIKNYSTGKFDFVKFVLNTTKLHNKYIDILPIQNMDESFLGYNENKTNDLTNKFVYPNAEIFVQNEIHNYLIYVVQSLFIESSFYTAKNKLVSENQLLNKIDDDIFIIKRKIARIKSEKQIEEIVMLSKNKSFVQLEKGNDEK</sequence>